<evidence type="ECO:0000256" key="1">
    <source>
        <dbReference type="ARBA" id="ARBA00004141"/>
    </source>
</evidence>
<comment type="subcellular location">
    <subcellularLocation>
        <location evidence="1">Membrane</location>
        <topology evidence="1">Multi-pass membrane protein</topology>
    </subcellularLocation>
</comment>
<dbReference type="InterPro" id="IPR000326">
    <property type="entry name" value="PAP2/HPO"/>
</dbReference>
<gene>
    <name evidence="8" type="ORF">CALMAC_LOCUS622</name>
</gene>
<evidence type="ECO:0000256" key="6">
    <source>
        <dbReference type="SAM" id="Phobius"/>
    </source>
</evidence>
<dbReference type="Pfam" id="PF01569">
    <property type="entry name" value="PAP2"/>
    <property type="match status" value="1"/>
</dbReference>
<dbReference type="GO" id="GO:0008195">
    <property type="term" value="F:phosphatidate phosphatase activity"/>
    <property type="evidence" value="ECO:0007669"/>
    <property type="project" value="TreeGrafter"/>
</dbReference>
<keyword evidence="3 6" id="KW-0812">Transmembrane</keyword>
<feature type="domain" description="Phosphatidic acid phosphatase type 2/haloperoxidase" evidence="7">
    <location>
        <begin position="3"/>
        <end position="74"/>
    </location>
</feature>
<dbReference type="InterPro" id="IPR043216">
    <property type="entry name" value="PAP-like"/>
</dbReference>
<dbReference type="PANTHER" id="PTHR10165">
    <property type="entry name" value="LIPID PHOSPHATE PHOSPHATASE"/>
    <property type="match status" value="1"/>
</dbReference>
<dbReference type="GO" id="GO:0005886">
    <property type="term" value="C:plasma membrane"/>
    <property type="evidence" value="ECO:0007669"/>
    <property type="project" value="TreeGrafter"/>
</dbReference>
<evidence type="ECO:0000256" key="4">
    <source>
        <dbReference type="ARBA" id="ARBA00022989"/>
    </source>
</evidence>
<keyword evidence="4 6" id="KW-1133">Transmembrane helix</keyword>
<evidence type="ECO:0000313" key="9">
    <source>
        <dbReference type="Proteomes" id="UP000410492"/>
    </source>
</evidence>
<dbReference type="Proteomes" id="UP000410492">
    <property type="component" value="Unassembled WGS sequence"/>
</dbReference>
<dbReference type="SUPFAM" id="SSF48317">
    <property type="entry name" value="Acid phosphatase/Vanadium-dependent haloperoxidase"/>
    <property type="match status" value="1"/>
</dbReference>
<dbReference type="GO" id="GO:0006644">
    <property type="term" value="P:phospholipid metabolic process"/>
    <property type="evidence" value="ECO:0007669"/>
    <property type="project" value="InterPro"/>
</dbReference>
<feature type="transmembrane region" description="Helical" evidence="6">
    <location>
        <begin position="21"/>
        <end position="44"/>
    </location>
</feature>
<dbReference type="Gene3D" id="1.20.144.10">
    <property type="entry name" value="Phosphatidic acid phosphatase type 2/haloperoxidase"/>
    <property type="match status" value="1"/>
</dbReference>
<evidence type="ECO:0000256" key="3">
    <source>
        <dbReference type="ARBA" id="ARBA00022692"/>
    </source>
</evidence>
<keyword evidence="9" id="KW-1185">Reference proteome</keyword>
<feature type="transmembrane region" description="Helical" evidence="6">
    <location>
        <begin position="50"/>
        <end position="71"/>
    </location>
</feature>
<evidence type="ECO:0000259" key="7">
    <source>
        <dbReference type="Pfam" id="PF01569"/>
    </source>
</evidence>
<name>A0A653BFU2_CALMS</name>
<organism evidence="8 9">
    <name type="scientific">Callosobruchus maculatus</name>
    <name type="common">Southern cowpea weevil</name>
    <name type="synonym">Pulse bruchid</name>
    <dbReference type="NCBI Taxonomy" id="64391"/>
    <lineage>
        <taxon>Eukaryota</taxon>
        <taxon>Metazoa</taxon>
        <taxon>Ecdysozoa</taxon>
        <taxon>Arthropoda</taxon>
        <taxon>Hexapoda</taxon>
        <taxon>Insecta</taxon>
        <taxon>Pterygota</taxon>
        <taxon>Neoptera</taxon>
        <taxon>Endopterygota</taxon>
        <taxon>Coleoptera</taxon>
        <taxon>Polyphaga</taxon>
        <taxon>Cucujiformia</taxon>
        <taxon>Chrysomeloidea</taxon>
        <taxon>Chrysomelidae</taxon>
        <taxon>Bruchinae</taxon>
        <taxon>Bruchini</taxon>
        <taxon>Callosobruchus</taxon>
    </lineage>
</organism>
<evidence type="ECO:0000256" key="2">
    <source>
        <dbReference type="ARBA" id="ARBA00008816"/>
    </source>
</evidence>
<dbReference type="OrthoDB" id="8907274at2759"/>
<sequence>MYTMLYFAIYLQKRMTWNGSTLLKHTLQFLGVLSAVFTACTRVSDYKHHWSDVMCGLLLGALVASVTARFFSTLFKNNHSNSSRVDQSELLNLNGNRGHAI</sequence>
<dbReference type="AlphaFoldDB" id="A0A653BFU2"/>
<dbReference type="InterPro" id="IPR036938">
    <property type="entry name" value="PAP2/HPO_sf"/>
</dbReference>
<dbReference type="GO" id="GO:0007165">
    <property type="term" value="P:signal transduction"/>
    <property type="evidence" value="ECO:0007669"/>
    <property type="project" value="TreeGrafter"/>
</dbReference>
<dbReference type="PANTHER" id="PTHR10165:SF197">
    <property type="entry name" value="FI04477P-RELATED"/>
    <property type="match status" value="1"/>
</dbReference>
<comment type="similarity">
    <text evidence="2">Belongs to the PA-phosphatase related phosphoesterase family.</text>
</comment>
<dbReference type="EMBL" id="CAACVG010000674">
    <property type="protein sequence ID" value="VEN34421.1"/>
    <property type="molecule type" value="Genomic_DNA"/>
</dbReference>
<keyword evidence="5 6" id="KW-0472">Membrane</keyword>
<proteinExistence type="inferred from homology"/>
<accession>A0A653BFU2</accession>
<protein>
    <recommendedName>
        <fullName evidence="7">Phosphatidic acid phosphatase type 2/haloperoxidase domain-containing protein</fullName>
    </recommendedName>
</protein>
<evidence type="ECO:0000313" key="8">
    <source>
        <dbReference type="EMBL" id="VEN34421.1"/>
    </source>
</evidence>
<dbReference type="GO" id="GO:0046839">
    <property type="term" value="P:phospholipid dephosphorylation"/>
    <property type="evidence" value="ECO:0007669"/>
    <property type="project" value="TreeGrafter"/>
</dbReference>
<evidence type="ECO:0000256" key="5">
    <source>
        <dbReference type="ARBA" id="ARBA00023136"/>
    </source>
</evidence>
<reference evidence="8 9" key="1">
    <citation type="submission" date="2019-01" db="EMBL/GenBank/DDBJ databases">
        <authorList>
            <person name="Sayadi A."/>
        </authorList>
    </citation>
    <scope>NUCLEOTIDE SEQUENCE [LARGE SCALE GENOMIC DNA]</scope>
</reference>